<dbReference type="FunFam" id="3.40.1370.10:FF:000002">
    <property type="entry name" value="60S ribosomal protein L4"/>
    <property type="match status" value="1"/>
</dbReference>
<evidence type="ECO:0000313" key="10">
    <source>
        <dbReference type="EMBL" id="ADY45549.1"/>
    </source>
</evidence>
<reference evidence="10" key="1">
    <citation type="journal article" date="2011" name="Genome Res.">
        <title>Deep small RNA sequencing from the nematode Ascaris reveals conservation, functional diversification, and novel developmental profiles.</title>
        <authorList>
            <person name="Wang J."/>
            <person name="Czech B."/>
            <person name="Crunk A."/>
            <person name="Wallace A."/>
            <person name="Mitreva M."/>
            <person name="Hannon G.J."/>
            <person name="Davis R.E."/>
        </authorList>
    </citation>
    <scope>NUCLEOTIDE SEQUENCE</scope>
</reference>
<dbReference type="Gene3D" id="3.40.1370.10">
    <property type="match status" value="1"/>
</dbReference>
<feature type="chain" id="PRO_5003265433" evidence="8">
    <location>
        <begin position="21"/>
        <end position="505"/>
    </location>
</feature>
<protein>
    <submittedName>
        <fullName evidence="10">60S ribosomal protein L4</fullName>
    </submittedName>
</protein>
<dbReference type="GO" id="GO:0005840">
    <property type="term" value="C:ribosome"/>
    <property type="evidence" value="ECO:0007669"/>
    <property type="project" value="UniProtKB-KW"/>
</dbReference>
<evidence type="ECO:0000256" key="7">
    <source>
        <dbReference type="ARBA" id="ARBA00023274"/>
    </source>
</evidence>
<evidence type="ECO:0000256" key="8">
    <source>
        <dbReference type="SAM" id="SignalP"/>
    </source>
</evidence>
<dbReference type="InterPro" id="IPR013000">
    <property type="entry name" value="Ribosomal_uL4_euk/arc_CS"/>
</dbReference>
<feature type="signal peptide" evidence="8">
    <location>
        <begin position="1"/>
        <end position="20"/>
    </location>
</feature>
<feature type="non-terminal residue" evidence="10">
    <location>
        <position position="505"/>
    </location>
</feature>
<dbReference type="SUPFAM" id="SSF52166">
    <property type="entry name" value="Ribosomal protein L4"/>
    <property type="match status" value="1"/>
</dbReference>
<dbReference type="InterPro" id="IPR025755">
    <property type="entry name" value="Ribos_uL4_C_dom"/>
</dbReference>
<evidence type="ECO:0000256" key="2">
    <source>
        <dbReference type="ARBA" id="ARBA00010112"/>
    </source>
</evidence>
<dbReference type="GO" id="GO:1990904">
    <property type="term" value="C:ribonucleoprotein complex"/>
    <property type="evidence" value="ECO:0007669"/>
    <property type="project" value="UniProtKB-KW"/>
</dbReference>
<dbReference type="PROSITE" id="PS00939">
    <property type="entry name" value="RIBOSOMAL_L1E"/>
    <property type="match status" value="1"/>
</dbReference>
<dbReference type="Gene3D" id="2.60.40.3330">
    <property type="match status" value="1"/>
</dbReference>
<comment type="similarity">
    <text evidence="2">Belongs to the nematode transthyretin-like family.</text>
</comment>
<dbReference type="GO" id="GO:0009986">
    <property type="term" value="C:cell surface"/>
    <property type="evidence" value="ECO:0007669"/>
    <property type="project" value="InterPro"/>
</dbReference>
<keyword evidence="4" id="KW-0964">Secreted</keyword>
<keyword evidence="5 8" id="KW-0732">Signal</keyword>
<feature type="domain" description="Large ribosomal subunit protein uL4 C-terminal" evidence="9">
    <location>
        <begin position="431"/>
        <end position="503"/>
    </location>
</feature>
<evidence type="ECO:0000256" key="5">
    <source>
        <dbReference type="ARBA" id="ARBA00022729"/>
    </source>
</evidence>
<proteinExistence type="evidence at transcript level"/>
<comment type="subcellular location">
    <subcellularLocation>
        <location evidence="1">Secreted</location>
    </subcellularLocation>
</comment>
<dbReference type="InterPro" id="IPR045240">
    <property type="entry name" value="Ribosomal_uL4_euk/arch"/>
</dbReference>
<evidence type="ECO:0000256" key="1">
    <source>
        <dbReference type="ARBA" id="ARBA00004613"/>
    </source>
</evidence>
<dbReference type="GO" id="GO:0005576">
    <property type="term" value="C:extracellular region"/>
    <property type="evidence" value="ECO:0007669"/>
    <property type="project" value="UniProtKB-SubCell"/>
</dbReference>
<dbReference type="Pfam" id="PF01060">
    <property type="entry name" value="TTR-52"/>
    <property type="match status" value="1"/>
</dbReference>
<dbReference type="PANTHER" id="PTHR19431">
    <property type="entry name" value="60S RIBOSOMAL PROTEIN L4"/>
    <property type="match status" value="1"/>
</dbReference>
<dbReference type="InterPro" id="IPR023574">
    <property type="entry name" value="Ribosomal_uL4_dom_sf"/>
</dbReference>
<organism evidence="10">
    <name type="scientific">Ascaris suum</name>
    <name type="common">Pig roundworm</name>
    <name type="synonym">Ascaris lumbricoides</name>
    <dbReference type="NCBI Taxonomy" id="6253"/>
    <lineage>
        <taxon>Eukaryota</taxon>
        <taxon>Metazoa</taxon>
        <taxon>Ecdysozoa</taxon>
        <taxon>Nematoda</taxon>
        <taxon>Chromadorea</taxon>
        <taxon>Rhabditida</taxon>
        <taxon>Spirurina</taxon>
        <taxon>Ascaridomorpha</taxon>
        <taxon>Ascaridoidea</taxon>
        <taxon>Ascarididae</taxon>
        <taxon>Ascaris</taxon>
    </lineage>
</organism>
<dbReference type="AlphaFoldDB" id="F1L5Z5"/>
<name>F1L5Z5_ASCSU</name>
<accession>F1L5Z5</accession>
<dbReference type="InterPro" id="IPR001534">
    <property type="entry name" value="Transthyretin-like"/>
</dbReference>
<dbReference type="GO" id="GO:0006412">
    <property type="term" value="P:translation"/>
    <property type="evidence" value="ECO:0007669"/>
    <property type="project" value="InterPro"/>
</dbReference>
<dbReference type="Pfam" id="PF14374">
    <property type="entry name" value="Ribos_L4_asso_C"/>
    <property type="match status" value="1"/>
</dbReference>
<keyword evidence="7" id="KW-0687">Ribonucleoprotein</keyword>
<evidence type="ECO:0000256" key="3">
    <source>
        <dbReference type="ARBA" id="ARBA00010528"/>
    </source>
</evidence>
<dbReference type="GO" id="GO:0003735">
    <property type="term" value="F:structural constituent of ribosome"/>
    <property type="evidence" value="ECO:0007669"/>
    <property type="project" value="InterPro"/>
</dbReference>
<evidence type="ECO:0000256" key="6">
    <source>
        <dbReference type="ARBA" id="ARBA00022980"/>
    </source>
</evidence>
<dbReference type="EMBL" id="JI172051">
    <property type="protein sequence ID" value="ADY45549.1"/>
    <property type="molecule type" value="mRNA"/>
</dbReference>
<keyword evidence="6 10" id="KW-0689">Ribosomal protein</keyword>
<sequence length="505" mass="56838">MNLYNLLVITVALCALEINAMRKQGVAVRGQLMCGSSPSNYTRVRIVDIDTGPDPDDTLDEKFTDENGKFELNGSTRELTDIDPVLYIWHDCLDGLTPCQRKITLTIPKKFIHNGDPKPEQWVDIGILNLQGAFESEGRECKPTETQIKLPKFEVVMTARPLVTVYNEKNEPTETQIKLPGVFRAPIRPDIVNFIHDQIRKNKRQPYAVSTEAGHQTSAESWGTGRAVARIPRVRGGGTHRSGQGAFGNMCRGGRMFAPTKVYRRWHRRVNVAQKRYAIVSALAASGVPGLVQARGHIIDQIPEVPFVVTDKIEAFRKTREAVTFLRRSHVWADIEKVYNSKRYRAGKGKGRNRRYKSKLGPVVVYSQDNGVVKAFRNIPGVDLQCVDRLNLLKIAPGGHMGRLIIWTESAFRKLDLIYGTEVRKSVAKASFTMPRAKMCNADFSRLIRSEEIVKAVRPPKKTVKTVRIHRNPLKKSALMVKLNPYAAVIKRAAILAQRKQQKNG</sequence>
<dbReference type="Pfam" id="PF00573">
    <property type="entry name" value="Ribosomal_L4"/>
    <property type="match status" value="1"/>
</dbReference>
<comment type="similarity">
    <text evidence="3">Belongs to the universal ribosomal protein uL4 family.</text>
</comment>
<evidence type="ECO:0000259" key="9">
    <source>
        <dbReference type="Pfam" id="PF14374"/>
    </source>
</evidence>
<dbReference type="InterPro" id="IPR038479">
    <property type="entry name" value="Transthyretin-like_sf"/>
</dbReference>
<evidence type="ECO:0000256" key="4">
    <source>
        <dbReference type="ARBA" id="ARBA00022525"/>
    </source>
</evidence>
<dbReference type="InterPro" id="IPR002136">
    <property type="entry name" value="Ribosomal_uL4"/>
</dbReference>